<dbReference type="SUPFAM" id="SSF46955">
    <property type="entry name" value="Putative DNA-binding domain"/>
    <property type="match status" value="1"/>
</dbReference>
<dbReference type="InterPro" id="IPR009061">
    <property type="entry name" value="DNA-bd_dom_put_sf"/>
</dbReference>
<dbReference type="InterPro" id="IPR000551">
    <property type="entry name" value="MerR-type_HTH_dom"/>
</dbReference>
<dbReference type="PANTHER" id="PTHR30204:SF58">
    <property type="entry name" value="HTH-TYPE TRANSCRIPTIONAL REGULATOR YFMP"/>
    <property type="match status" value="1"/>
</dbReference>
<dbReference type="EMBL" id="JBHTIK010000015">
    <property type="protein sequence ID" value="MFD0850316.1"/>
    <property type="molecule type" value="Genomic_DNA"/>
</dbReference>
<keyword evidence="1 3" id="KW-0238">DNA-binding</keyword>
<dbReference type="RefSeq" id="WP_374593201.1">
    <property type="nucleotide sequence ID" value="NZ_JBHTIK010000015.1"/>
</dbReference>
<dbReference type="PROSITE" id="PS50937">
    <property type="entry name" value="HTH_MERR_2"/>
    <property type="match status" value="1"/>
</dbReference>
<dbReference type="Gene3D" id="1.10.1660.10">
    <property type="match status" value="1"/>
</dbReference>
<dbReference type="SMART" id="SM00422">
    <property type="entry name" value="HTH_MERR"/>
    <property type="match status" value="1"/>
</dbReference>
<proteinExistence type="predicted"/>
<evidence type="ECO:0000256" key="1">
    <source>
        <dbReference type="ARBA" id="ARBA00023125"/>
    </source>
</evidence>
<feature type="domain" description="HTH merR-type" evidence="2">
    <location>
        <begin position="14"/>
        <end position="81"/>
    </location>
</feature>
<gene>
    <name evidence="3" type="ORF">ACFQ00_18415</name>
</gene>
<protein>
    <submittedName>
        <fullName evidence="3">MerR family DNA-binding transcriptional regulator</fullName>
    </submittedName>
</protein>
<reference evidence="4" key="1">
    <citation type="journal article" date="2019" name="Int. J. Syst. Evol. Microbiol.">
        <title>The Global Catalogue of Microorganisms (GCM) 10K type strain sequencing project: providing services to taxonomists for standard genome sequencing and annotation.</title>
        <authorList>
            <consortium name="The Broad Institute Genomics Platform"/>
            <consortium name="The Broad Institute Genome Sequencing Center for Infectious Disease"/>
            <person name="Wu L."/>
            <person name="Ma J."/>
        </authorList>
    </citation>
    <scope>NUCLEOTIDE SEQUENCE [LARGE SCALE GENOMIC DNA]</scope>
    <source>
        <strain evidence="4">CCUG 52537</strain>
    </source>
</reference>
<dbReference type="PANTHER" id="PTHR30204">
    <property type="entry name" value="REDOX-CYCLING DRUG-SENSING TRANSCRIPTIONAL ACTIVATOR SOXR"/>
    <property type="match status" value="1"/>
</dbReference>
<dbReference type="Pfam" id="PF13411">
    <property type="entry name" value="MerR_1"/>
    <property type="match status" value="1"/>
</dbReference>
<evidence type="ECO:0000313" key="4">
    <source>
        <dbReference type="Proteomes" id="UP001597124"/>
    </source>
</evidence>
<accession>A0ABW3C729</accession>
<evidence type="ECO:0000259" key="2">
    <source>
        <dbReference type="PROSITE" id="PS50937"/>
    </source>
</evidence>
<dbReference type="GO" id="GO:0003677">
    <property type="term" value="F:DNA binding"/>
    <property type="evidence" value="ECO:0007669"/>
    <property type="project" value="UniProtKB-KW"/>
</dbReference>
<comment type="caution">
    <text evidence="3">The sequence shown here is derived from an EMBL/GenBank/DDBJ whole genome shotgun (WGS) entry which is preliminary data.</text>
</comment>
<keyword evidence="4" id="KW-1185">Reference proteome</keyword>
<dbReference type="Proteomes" id="UP001597124">
    <property type="component" value="Unassembled WGS sequence"/>
</dbReference>
<dbReference type="InterPro" id="IPR047057">
    <property type="entry name" value="MerR_fam"/>
</dbReference>
<name>A0ABW3C729_SPHXN</name>
<sequence length="140" mass="15900">MPQRPMEAVREDETFTITDLAAEFGVTPRAIRFYEGEGLIEPARQGQNRVYSRRDRARLAWILRGKNVGFSLAEIKEILDLYHAGDGRVRQRERTLELCRRQIGVLTNQRNDIDATLAELQEFVAVVEGLLPSNAKSGES</sequence>
<organism evidence="3 4">
    <name type="scientific">Sphingosinicella xenopeptidilytica</name>
    <dbReference type="NCBI Taxonomy" id="364098"/>
    <lineage>
        <taxon>Bacteria</taxon>
        <taxon>Pseudomonadati</taxon>
        <taxon>Pseudomonadota</taxon>
        <taxon>Alphaproteobacteria</taxon>
        <taxon>Sphingomonadales</taxon>
        <taxon>Sphingosinicellaceae</taxon>
        <taxon>Sphingosinicella</taxon>
    </lineage>
</organism>
<evidence type="ECO:0000313" key="3">
    <source>
        <dbReference type="EMBL" id="MFD0850316.1"/>
    </source>
</evidence>
<dbReference type="CDD" id="cd04776">
    <property type="entry name" value="HTH_GnyR"/>
    <property type="match status" value="1"/>
</dbReference>